<evidence type="ECO:0000256" key="2">
    <source>
        <dbReference type="ARBA" id="ARBA00007248"/>
    </source>
</evidence>
<feature type="signal peptide" evidence="8">
    <location>
        <begin position="1"/>
        <end position="25"/>
    </location>
</feature>
<comment type="similarity">
    <text evidence="2">Belongs to the bacteroidetes fimbrillin superfamily. FimB/Mfa2 family.</text>
</comment>
<feature type="chain" id="PRO_5019541326" description="FimB/Mfa2 family fimbrial subunit" evidence="8">
    <location>
        <begin position="26"/>
        <end position="336"/>
    </location>
</feature>
<evidence type="ECO:0000256" key="3">
    <source>
        <dbReference type="ARBA" id="ARBA00022729"/>
    </source>
</evidence>
<evidence type="ECO:0000256" key="6">
    <source>
        <dbReference type="ARBA" id="ARBA00023237"/>
    </source>
</evidence>
<evidence type="ECO:0000313" key="10">
    <source>
        <dbReference type="Proteomes" id="UP000286038"/>
    </source>
</evidence>
<evidence type="ECO:0000256" key="5">
    <source>
        <dbReference type="ARBA" id="ARBA00023139"/>
    </source>
</evidence>
<gene>
    <name evidence="9" type="ORF">DWZ68_11810</name>
</gene>
<dbReference type="Pfam" id="PF08842">
    <property type="entry name" value="Mfa2"/>
    <property type="match status" value="1"/>
</dbReference>
<keyword evidence="3 8" id="KW-0732">Signal</keyword>
<dbReference type="Gene3D" id="2.60.40.2090">
    <property type="match status" value="1"/>
</dbReference>
<evidence type="ECO:0000256" key="7">
    <source>
        <dbReference type="ARBA" id="ARBA00023288"/>
    </source>
</evidence>
<dbReference type="GO" id="GO:0009279">
    <property type="term" value="C:cell outer membrane"/>
    <property type="evidence" value="ECO:0007669"/>
    <property type="project" value="UniProtKB-SubCell"/>
</dbReference>
<comment type="subcellular location">
    <subcellularLocation>
        <location evidence="1">Cell outer membrane</location>
    </subcellularLocation>
</comment>
<dbReference type="EMBL" id="QRPV01000014">
    <property type="protein sequence ID" value="RHM42145.1"/>
    <property type="molecule type" value="Genomic_DNA"/>
</dbReference>
<dbReference type="InterPro" id="IPR014941">
    <property type="entry name" value="FimB/Mfa2/Mfa3"/>
</dbReference>
<dbReference type="RefSeq" id="WP_118450337.1">
    <property type="nucleotide sequence ID" value="NZ_CABJDM010000014.1"/>
</dbReference>
<name>A0A415QGK3_9BACT</name>
<comment type="caution">
    <text evidence="9">The sequence shown here is derived from an EMBL/GenBank/DDBJ whole genome shotgun (WGS) entry which is preliminary data.</text>
</comment>
<keyword evidence="7" id="KW-0449">Lipoprotein</keyword>
<organism evidence="9 10">
    <name type="scientific">Butyricimonas virosa</name>
    <dbReference type="NCBI Taxonomy" id="544645"/>
    <lineage>
        <taxon>Bacteria</taxon>
        <taxon>Pseudomonadati</taxon>
        <taxon>Bacteroidota</taxon>
        <taxon>Bacteroidia</taxon>
        <taxon>Bacteroidales</taxon>
        <taxon>Odoribacteraceae</taxon>
        <taxon>Butyricimonas</taxon>
    </lineage>
</organism>
<sequence length="336" mass="38601">MQSRKRNIVSRIIGAALCVASMSFAFSSCENIYEDLDPCAHGVSLRFIYDYNMEFANAFPKKVDCLTLYIYDEEGNYVDTRVVTGPELRDESYRMTLDLAPGKYRFVAYGGMACEKSSFSMVRAPAAGSKYDDAQARMDEDCLTNPDRKKLHDMYWGQLTLTTADLYQEGVVEMMKNTNNIRIMLQQMNGDPVDDKDFDFEITDNNTLFACDNDLVPNGEIVYTPWARGQVSAGLMGNNKEVIMAYAEFSTSRLMLKNSPKLVIRRKADGGEVVNIPLNNYLLAFRSEFHRDMDKQEFLDRESEWSMLFFLDADHVWLKTEIKINDWVVRVNEIQE</sequence>
<keyword evidence="5" id="KW-0564">Palmitate</keyword>
<reference evidence="9 10" key="1">
    <citation type="submission" date="2018-08" db="EMBL/GenBank/DDBJ databases">
        <title>A genome reference for cultivated species of the human gut microbiota.</title>
        <authorList>
            <person name="Zou Y."/>
            <person name="Xue W."/>
            <person name="Luo G."/>
        </authorList>
    </citation>
    <scope>NUCLEOTIDE SEQUENCE [LARGE SCALE GENOMIC DNA]</scope>
    <source>
        <strain evidence="9 10">AF34-33</strain>
    </source>
</reference>
<proteinExistence type="inferred from homology"/>
<accession>A0A415QGK3</accession>
<evidence type="ECO:0000313" key="9">
    <source>
        <dbReference type="EMBL" id="RHM42145.1"/>
    </source>
</evidence>
<evidence type="ECO:0000256" key="4">
    <source>
        <dbReference type="ARBA" id="ARBA00023136"/>
    </source>
</evidence>
<keyword evidence="4" id="KW-0472">Membrane</keyword>
<keyword evidence="6" id="KW-0998">Cell outer membrane</keyword>
<dbReference type="Proteomes" id="UP000286038">
    <property type="component" value="Unassembled WGS sequence"/>
</dbReference>
<dbReference type="AlphaFoldDB" id="A0A415QGK3"/>
<evidence type="ECO:0008006" key="11">
    <source>
        <dbReference type="Google" id="ProtNLM"/>
    </source>
</evidence>
<evidence type="ECO:0000256" key="1">
    <source>
        <dbReference type="ARBA" id="ARBA00004442"/>
    </source>
</evidence>
<evidence type="ECO:0000256" key="8">
    <source>
        <dbReference type="SAM" id="SignalP"/>
    </source>
</evidence>
<dbReference type="PROSITE" id="PS51257">
    <property type="entry name" value="PROKAR_LIPOPROTEIN"/>
    <property type="match status" value="1"/>
</dbReference>
<dbReference type="Gene3D" id="2.60.40.2100">
    <property type="match status" value="1"/>
</dbReference>
<protein>
    <recommendedName>
        <fullName evidence="11">FimB/Mfa2 family fimbrial subunit</fullName>
    </recommendedName>
</protein>